<gene>
    <name evidence="1" type="ORF">DES39_0111</name>
</gene>
<keyword evidence="2" id="KW-1185">Reference proteome</keyword>
<proteinExistence type="predicted"/>
<sequence>MFNNSINKLTNTSHLPATHSLHHQYENIDLFVNISDKLMMWGKYHRYKSDCGYKRKSSSFISSPASKGLFFDFELIDFIDKILLSLKTSSLIKHQQEYAVIDAYYKGIDLAIDGYDWSQKLTIRDIAQYLNIPKSTVANRKKTAEQFVLNEFIKLSKL</sequence>
<organism evidence="1 2">
    <name type="scientific">Orbus hercynius</name>
    <dbReference type="NCBI Taxonomy" id="593135"/>
    <lineage>
        <taxon>Bacteria</taxon>
        <taxon>Pseudomonadati</taxon>
        <taxon>Pseudomonadota</taxon>
        <taxon>Gammaproteobacteria</taxon>
        <taxon>Orbales</taxon>
        <taxon>Orbaceae</taxon>
        <taxon>Orbus</taxon>
    </lineage>
</organism>
<evidence type="ECO:0000313" key="1">
    <source>
        <dbReference type="EMBL" id="RKS86905.1"/>
    </source>
</evidence>
<evidence type="ECO:0000313" key="2">
    <source>
        <dbReference type="Proteomes" id="UP000278542"/>
    </source>
</evidence>
<protein>
    <submittedName>
        <fullName evidence="1">Uncharacterized protein</fullName>
    </submittedName>
</protein>
<accession>A0A495RHK4</accession>
<comment type="caution">
    <text evidence="1">The sequence shown here is derived from an EMBL/GenBank/DDBJ whole genome shotgun (WGS) entry which is preliminary data.</text>
</comment>
<dbReference type="RefSeq" id="WP_121143831.1">
    <property type="nucleotide sequence ID" value="NZ_RBWY01000001.1"/>
</dbReference>
<reference evidence="1 2" key="1">
    <citation type="submission" date="2018-10" db="EMBL/GenBank/DDBJ databases">
        <title>Genomic Encyclopedia of Type Strains, Phase IV (KMG-IV): sequencing the most valuable type-strain genomes for metagenomic binning, comparative biology and taxonomic classification.</title>
        <authorList>
            <person name="Goeker M."/>
        </authorList>
    </citation>
    <scope>NUCLEOTIDE SEQUENCE [LARGE SCALE GENOMIC DNA]</scope>
    <source>
        <strain evidence="1 2">DSM 22228</strain>
    </source>
</reference>
<dbReference type="Proteomes" id="UP000278542">
    <property type="component" value="Unassembled WGS sequence"/>
</dbReference>
<dbReference type="AlphaFoldDB" id="A0A495RHK4"/>
<name>A0A495RHK4_9GAMM</name>
<dbReference type="EMBL" id="RBWY01000001">
    <property type="protein sequence ID" value="RKS86905.1"/>
    <property type="molecule type" value="Genomic_DNA"/>
</dbReference>